<proteinExistence type="predicted"/>
<feature type="domain" description="DUF8032" evidence="2">
    <location>
        <begin position="299"/>
        <end position="391"/>
    </location>
</feature>
<dbReference type="PANTHER" id="PTHR22949:SF0">
    <property type="entry name" value="RE27538P"/>
    <property type="match status" value="1"/>
</dbReference>
<feature type="region of interest" description="Disordered" evidence="1">
    <location>
        <begin position="83"/>
        <end position="135"/>
    </location>
</feature>
<protein>
    <recommendedName>
        <fullName evidence="2">DUF8032 domain-containing protein</fullName>
    </recommendedName>
</protein>
<gene>
    <name evidence="3" type="ORF">BCR42DRAFT_384555</name>
</gene>
<name>A0A1X2HYI1_9FUNG</name>
<accession>A0A1X2HYI1</accession>
<feature type="region of interest" description="Disordered" evidence="1">
    <location>
        <begin position="261"/>
        <end position="283"/>
    </location>
</feature>
<feature type="domain" description="DUF8032" evidence="2">
    <location>
        <begin position="147"/>
        <end position="240"/>
    </location>
</feature>
<dbReference type="EMBL" id="MCGE01000044">
    <property type="protein sequence ID" value="ORZ05421.1"/>
    <property type="molecule type" value="Genomic_DNA"/>
</dbReference>
<dbReference type="Proteomes" id="UP000193560">
    <property type="component" value="Unassembled WGS sequence"/>
</dbReference>
<feature type="compositionally biased region" description="Polar residues" evidence="1">
    <location>
        <begin position="110"/>
        <end position="132"/>
    </location>
</feature>
<reference evidence="3 4" key="1">
    <citation type="submission" date="2016-07" db="EMBL/GenBank/DDBJ databases">
        <title>Pervasive Adenine N6-methylation of Active Genes in Fungi.</title>
        <authorList>
            <consortium name="DOE Joint Genome Institute"/>
            <person name="Mondo S.J."/>
            <person name="Dannebaum R.O."/>
            <person name="Kuo R.C."/>
            <person name="Labutti K."/>
            <person name="Haridas S."/>
            <person name="Kuo A."/>
            <person name="Salamov A."/>
            <person name="Ahrendt S.R."/>
            <person name="Lipzen A."/>
            <person name="Sullivan W."/>
            <person name="Andreopoulos W.B."/>
            <person name="Clum A."/>
            <person name="Lindquist E."/>
            <person name="Daum C."/>
            <person name="Ramamoorthy G.K."/>
            <person name="Gryganskyi A."/>
            <person name="Culley D."/>
            <person name="Magnuson J.K."/>
            <person name="James T.Y."/>
            <person name="O'Malley M.A."/>
            <person name="Stajich J.E."/>
            <person name="Spatafora J.W."/>
            <person name="Visel A."/>
            <person name="Grigoriev I.V."/>
        </authorList>
    </citation>
    <scope>NUCLEOTIDE SEQUENCE [LARGE SCALE GENOMIC DNA]</scope>
    <source>
        <strain evidence="3 4">NRRL 1336</strain>
    </source>
</reference>
<dbReference type="AlphaFoldDB" id="A0A1X2HYI1"/>
<keyword evidence="4" id="KW-1185">Reference proteome</keyword>
<organism evidence="3 4">
    <name type="scientific">Absidia repens</name>
    <dbReference type="NCBI Taxonomy" id="90262"/>
    <lineage>
        <taxon>Eukaryota</taxon>
        <taxon>Fungi</taxon>
        <taxon>Fungi incertae sedis</taxon>
        <taxon>Mucoromycota</taxon>
        <taxon>Mucoromycotina</taxon>
        <taxon>Mucoromycetes</taxon>
        <taxon>Mucorales</taxon>
        <taxon>Cunninghamellaceae</taxon>
        <taxon>Absidia</taxon>
    </lineage>
</organism>
<dbReference type="OrthoDB" id="5599902at2759"/>
<feature type="region of interest" description="Disordered" evidence="1">
    <location>
        <begin position="398"/>
        <end position="445"/>
    </location>
</feature>
<dbReference type="STRING" id="90262.A0A1X2HYI1"/>
<comment type="caution">
    <text evidence="3">The sequence shown here is derived from an EMBL/GenBank/DDBJ whole genome shotgun (WGS) entry which is preliminary data.</text>
</comment>
<sequence length="630" mass="69940">MNLLPLSASTLTGAVGLPASSCYFETLHKHVPTSGNNNSIEDLMTSPEQMEPTFERLTLDQLHNIEQALRKVKKRKTRQQAAAAAAAAALDASSPSGHKKQKLDTDNNKDGQQSQMHPASVNTTTTQNSHNRTVIGPPAIEMRDGVEWVSFVYSHNRVLQRHAIRTDIDDICLESIDEEFQLDNCVYPRANVPKETYQGNRWNYETQCNVLGWKLAWINKEIVGKRGLIQRAVDSYRNRNPTMRSRRVARQTKMLNGTLRKRKSIFPSPPAAASSDNGTANDDSVVSSFPLPCATSIPKTMTMEDELHVRFRVKITLDQVDLNDIDPSFRAANCVYPRAMAVESRENPFLQQKWVEENTCNELGWKMAWLNPRLINKRTLLQRALDLYRLKFMPSLAPRQKSSRTAPKPPPPLAFSDMDQSLTRESNNGLMPHHPTAPFSPSLSCTTDTTESLDFGECLSLDDDDDADMMDGCDLASINTSLTASSFGNDDNTTMICTPTSSPLDGSSSAAQLNKLLLDDHHHHHPAVCSSLCGGANLCLFGNSDVVSPPPLFPSFSSPVVDASTGPMDDFALLPSVMQMNPTNNQSQPLLNELPSSAMMDFTKTYDNGLFDHDLLFKMEETADDLFDFL</sequence>
<dbReference type="Pfam" id="PF26087">
    <property type="entry name" value="DUF8032"/>
    <property type="match status" value="2"/>
</dbReference>
<evidence type="ECO:0000313" key="4">
    <source>
        <dbReference type="Proteomes" id="UP000193560"/>
    </source>
</evidence>
<evidence type="ECO:0000256" key="1">
    <source>
        <dbReference type="SAM" id="MobiDB-lite"/>
    </source>
</evidence>
<dbReference type="PANTHER" id="PTHR22949">
    <property type="entry name" value="WHITE COLLAR 2 PROTEIN WC2"/>
    <property type="match status" value="1"/>
</dbReference>
<evidence type="ECO:0000259" key="2">
    <source>
        <dbReference type="Pfam" id="PF26087"/>
    </source>
</evidence>
<evidence type="ECO:0000313" key="3">
    <source>
        <dbReference type="EMBL" id="ORZ05421.1"/>
    </source>
</evidence>
<dbReference type="InterPro" id="IPR058345">
    <property type="entry name" value="DUF8032"/>
</dbReference>
<feature type="compositionally biased region" description="Polar residues" evidence="1">
    <location>
        <begin position="418"/>
        <end position="429"/>
    </location>
</feature>